<dbReference type="Gene3D" id="1.20.870.10">
    <property type="entry name" value="Son of sevenless (SoS) protein Chain: S domain 1"/>
    <property type="match status" value="2"/>
</dbReference>
<dbReference type="SUPFAM" id="SSF48366">
    <property type="entry name" value="Ras GEF"/>
    <property type="match status" value="1"/>
</dbReference>
<protein>
    <submittedName>
        <fullName evidence="9">(spotted green pufferfish) hypothetical protein</fullName>
    </submittedName>
</protein>
<evidence type="ECO:0000256" key="1">
    <source>
        <dbReference type="ARBA" id="ARBA00022658"/>
    </source>
</evidence>
<dbReference type="InterPro" id="IPR000651">
    <property type="entry name" value="Ras-like_Gua-exchang_fac_N"/>
</dbReference>
<dbReference type="FunFam" id="2.30.29.30:FF:000117">
    <property type="entry name" value="ras-specific guanine nucleotide-releasing factor 1 isoform X2"/>
    <property type="match status" value="1"/>
</dbReference>
<comment type="caution">
    <text evidence="9">The sequence shown here is derived from an EMBL/GenBank/DDBJ whole genome shotgun (WGS) entry which is preliminary data.</text>
</comment>
<dbReference type="SUPFAM" id="SSF48065">
    <property type="entry name" value="DBL homology domain (DH-domain)"/>
    <property type="match status" value="1"/>
</dbReference>
<feature type="transmembrane region" description="Helical" evidence="4">
    <location>
        <begin position="949"/>
        <end position="969"/>
    </location>
</feature>
<accession>Q4RUX2</accession>
<keyword evidence="4" id="KW-0812">Transmembrane</keyword>
<feature type="domain" description="N-terminal Ras-GEF" evidence="8">
    <location>
        <begin position="304"/>
        <end position="422"/>
    </location>
</feature>
<dbReference type="InterPro" id="IPR035899">
    <property type="entry name" value="DBL_dom_sf"/>
</dbReference>
<evidence type="ECO:0000259" key="8">
    <source>
        <dbReference type="PROSITE" id="PS50212"/>
    </source>
</evidence>
<dbReference type="InterPro" id="IPR023578">
    <property type="entry name" value="Ras_GEF_dom_sf"/>
</dbReference>
<dbReference type="SUPFAM" id="SSF50729">
    <property type="entry name" value="PH domain-like"/>
    <property type="match status" value="1"/>
</dbReference>
<feature type="domain" description="DH" evidence="7">
    <location>
        <begin position="1"/>
        <end position="98"/>
    </location>
</feature>
<dbReference type="AlphaFoldDB" id="Q4RUX2"/>
<dbReference type="Pfam" id="PF00618">
    <property type="entry name" value="RasGEF_N"/>
    <property type="match status" value="1"/>
</dbReference>
<evidence type="ECO:0000256" key="2">
    <source>
        <dbReference type="PROSITE-ProRule" id="PRU00168"/>
    </source>
</evidence>
<evidence type="ECO:0000259" key="6">
    <source>
        <dbReference type="PROSITE" id="PS50009"/>
    </source>
</evidence>
<dbReference type="SMART" id="SM00233">
    <property type="entry name" value="PH"/>
    <property type="match status" value="1"/>
</dbReference>
<dbReference type="InterPro" id="IPR000219">
    <property type="entry name" value="DH_dom"/>
</dbReference>
<dbReference type="CDD" id="cd00155">
    <property type="entry name" value="RasGEF"/>
    <property type="match status" value="1"/>
</dbReference>
<feature type="compositionally biased region" description="Pro residues" evidence="3">
    <location>
        <begin position="467"/>
        <end position="478"/>
    </location>
</feature>
<dbReference type="GO" id="GO:0007265">
    <property type="term" value="P:Ras protein signal transduction"/>
    <property type="evidence" value="ECO:0007669"/>
    <property type="project" value="TreeGrafter"/>
</dbReference>
<dbReference type="Pfam" id="PF00621">
    <property type="entry name" value="RhoGEF"/>
    <property type="match status" value="1"/>
</dbReference>
<feature type="compositionally biased region" description="Low complexity" evidence="3">
    <location>
        <begin position="445"/>
        <end position="466"/>
    </location>
</feature>
<dbReference type="PANTHER" id="PTHR23113:SF187">
    <property type="entry name" value="RAS-SPECIFIC GUANINE NUCLEOTIDE-RELEASING FACTOR 2"/>
    <property type="match status" value="1"/>
</dbReference>
<dbReference type="Pfam" id="PF00617">
    <property type="entry name" value="RasGEF"/>
    <property type="match status" value="1"/>
</dbReference>
<feature type="region of interest" description="Disordered" evidence="3">
    <location>
        <begin position="378"/>
        <end position="414"/>
    </location>
</feature>
<dbReference type="GO" id="GO:0005886">
    <property type="term" value="C:plasma membrane"/>
    <property type="evidence" value="ECO:0007669"/>
    <property type="project" value="TreeGrafter"/>
</dbReference>
<feature type="domain" description="Ras-GEF" evidence="6">
    <location>
        <begin position="702"/>
        <end position="990"/>
    </location>
</feature>
<gene>
    <name evidence="9" type="ORF">GSTENG00028605001</name>
</gene>
<keyword evidence="4" id="KW-1133">Transmembrane helix</keyword>
<dbReference type="InterPro" id="IPR008937">
    <property type="entry name" value="Ras-like_GEF"/>
</dbReference>
<dbReference type="FunFam" id="1.20.870.10:FF:000004">
    <property type="entry name" value="Ras-specific guanine nucleotide-releasing factor 1 isoform 2"/>
    <property type="match status" value="1"/>
</dbReference>
<evidence type="ECO:0000259" key="5">
    <source>
        <dbReference type="PROSITE" id="PS50003"/>
    </source>
</evidence>
<keyword evidence="4" id="KW-0472">Membrane</keyword>
<dbReference type="PANTHER" id="PTHR23113">
    <property type="entry name" value="GUANINE NUCLEOTIDE EXCHANGE FACTOR"/>
    <property type="match status" value="1"/>
</dbReference>
<name>Q4RUX2_TETNG</name>
<dbReference type="InterPro" id="IPR001849">
    <property type="entry name" value="PH_domain"/>
</dbReference>
<dbReference type="PROSITE" id="PS50003">
    <property type="entry name" value="PH_DOMAIN"/>
    <property type="match status" value="1"/>
</dbReference>
<feature type="region of interest" description="Disordered" evidence="3">
    <location>
        <begin position="437"/>
        <end position="514"/>
    </location>
</feature>
<dbReference type="InterPro" id="IPR019804">
    <property type="entry name" value="Ras_G-nucl-exch_fac_CS"/>
</dbReference>
<dbReference type="InterPro" id="IPR011993">
    <property type="entry name" value="PH-like_dom_sf"/>
</dbReference>
<dbReference type="Gene3D" id="1.10.840.10">
    <property type="entry name" value="Ras guanine-nucleotide exchange factors catalytic domain"/>
    <property type="match status" value="1"/>
</dbReference>
<evidence type="ECO:0000313" key="9">
    <source>
        <dbReference type="EMBL" id="CAG07810.1"/>
    </source>
</evidence>
<dbReference type="GO" id="GO:0005085">
    <property type="term" value="F:guanyl-nucleotide exchange factor activity"/>
    <property type="evidence" value="ECO:0007669"/>
    <property type="project" value="UniProtKB-KW"/>
</dbReference>
<dbReference type="CDD" id="cd06224">
    <property type="entry name" value="REM"/>
    <property type="match status" value="1"/>
</dbReference>
<feature type="compositionally biased region" description="Polar residues" evidence="3">
    <location>
        <begin position="479"/>
        <end position="495"/>
    </location>
</feature>
<dbReference type="PROSITE" id="PS00720">
    <property type="entry name" value="RASGEF"/>
    <property type="match status" value="1"/>
</dbReference>
<feature type="domain" description="PH" evidence="5">
    <location>
        <begin position="139"/>
        <end position="257"/>
    </location>
</feature>
<dbReference type="InterPro" id="IPR001895">
    <property type="entry name" value="RASGEF_cat_dom"/>
</dbReference>
<dbReference type="Gene3D" id="2.30.29.30">
    <property type="entry name" value="Pleckstrin-homology domain (PH domain)/Phosphotyrosine-binding domain (PTB)"/>
    <property type="match status" value="1"/>
</dbReference>
<dbReference type="PROSITE" id="PS50010">
    <property type="entry name" value="DH_2"/>
    <property type="match status" value="1"/>
</dbReference>
<evidence type="ECO:0000256" key="3">
    <source>
        <dbReference type="SAM" id="MobiDB-lite"/>
    </source>
</evidence>
<dbReference type="Gene3D" id="1.20.900.10">
    <property type="entry name" value="Dbl homology (DH) domain"/>
    <property type="match status" value="1"/>
</dbReference>
<proteinExistence type="predicted"/>
<evidence type="ECO:0000256" key="4">
    <source>
        <dbReference type="SAM" id="Phobius"/>
    </source>
</evidence>
<dbReference type="EMBL" id="CAAE01014993">
    <property type="protein sequence ID" value="CAG07810.1"/>
    <property type="molecule type" value="Genomic_DNA"/>
</dbReference>
<dbReference type="SMART" id="SM00147">
    <property type="entry name" value="RasGEF"/>
    <property type="match status" value="1"/>
</dbReference>
<keyword evidence="1 2" id="KW-0344">Guanine-nucleotide releasing factor</keyword>
<organism evidence="9">
    <name type="scientific">Tetraodon nigroviridis</name>
    <name type="common">Spotted green pufferfish</name>
    <name type="synonym">Chelonodon nigroviridis</name>
    <dbReference type="NCBI Taxonomy" id="99883"/>
    <lineage>
        <taxon>Eukaryota</taxon>
        <taxon>Metazoa</taxon>
        <taxon>Chordata</taxon>
        <taxon>Craniata</taxon>
        <taxon>Vertebrata</taxon>
        <taxon>Euteleostomi</taxon>
        <taxon>Actinopterygii</taxon>
        <taxon>Neopterygii</taxon>
        <taxon>Teleostei</taxon>
        <taxon>Neoteleostei</taxon>
        <taxon>Acanthomorphata</taxon>
        <taxon>Eupercaria</taxon>
        <taxon>Tetraodontiformes</taxon>
        <taxon>Tetradontoidea</taxon>
        <taxon>Tetraodontidae</taxon>
        <taxon>Tetraodon</taxon>
    </lineage>
</organism>
<dbReference type="SMART" id="SM00229">
    <property type="entry name" value="RasGEFN"/>
    <property type="match status" value="2"/>
</dbReference>
<reference evidence="9" key="2">
    <citation type="submission" date="2004-02" db="EMBL/GenBank/DDBJ databases">
        <authorList>
            <consortium name="Genoscope"/>
            <consortium name="Whitehead Institute Centre for Genome Research"/>
        </authorList>
    </citation>
    <scope>NUCLEOTIDE SEQUENCE</scope>
</reference>
<dbReference type="PROSITE" id="PS50009">
    <property type="entry name" value="RASGEF_CAT"/>
    <property type="match status" value="1"/>
</dbReference>
<dbReference type="PROSITE" id="PS50212">
    <property type="entry name" value="RASGEF_NTER"/>
    <property type="match status" value="1"/>
</dbReference>
<dbReference type="InterPro" id="IPR036964">
    <property type="entry name" value="RASGEF_cat_dom_sf"/>
</dbReference>
<sequence>MLNIYQEFVRNHQYSLQVLANCKQNRDFDKLLKQYESNAACEGRMLETFLTYPMFQIPRYIITLHELLAHTPHEHVERKSLEFAKSKLEELSRVMHDEVSDTENIRKNLAIERMIVEGCDILLDTSQTFVRQGSLIQLPSVERGKLSKVRLGSLSLKKEGERQCFLFTKHFLVCTRSSGGKLHLLKQGGVLSLIDCTLIEEPDTNDEEAKAGGQVFGQLDFKLVVEPTDSPSFTVVLLAPSRQEKAAWTSDISQCIDNIRCNGLMTSVFEENSKVTVPHMIKSDVRLHKDDVDICFSKTLNSCKVPQIRYASVERLLERLTDLRFLSIDFLNTFLHTYRIFTTAVVVMDKLADIYKKPFSSIPIRSLELFFATNLNNRGTSDTNDKSPRLRRKFSSPPPLSIPSRTSSPVPTRKLSLHSPITARVGGLDLTGPLSNFGLNHTNASQSATSSPTSAHTPQTPTSTTTSPPPPSTSPPPNCSKSPQEQASPVLSSPDLSPCANSEAEEPPKMDPFCGKLRRSIRRAVLESASLEKILPDAAQNSEAGDVSPCRSPSTPRHLRYRQAGVQSGENSRCPVSPASAFAIATAAAGHSSPPVFPNSERTCDKDFIIRRAATNRVLNVLRHWVSKHSQDFEMNRELKLSVIGLLEEVLRDPDLLPQERKATANILSTLSQDEQEDAQLRIEDILQMADCPKAECFESLSAMELAEQITLLDHIVFRSIPYEEFLGQGWMKVDKMERTPYIMKTSQHFNDVRPGCPPAASSSPPWDRLVHPLTPSPLFSFFKMSNLVASQIMTHTDVGSRSSSIEKWVAVADICRCLNNYNGVLEITSALNRSAIYRLKKTWAKVSKQTKALMDKLQKTVSSEGRFKNLRETLKNCNPPCVPYLGMYLTDLAFIEEGTPNFTEEGLVNFSKMRMISHIIREIRQFQQTPYRIEHQAKVAFRLMYHNLFILLLFYSWFFSVQVTQYLLDKTLIMDEDTLYDLSLKIEPRLPA</sequence>
<dbReference type="OrthoDB" id="10254377at2759"/>
<dbReference type="KEGG" id="tng:GSTEN00028605G001"/>
<evidence type="ECO:0000259" key="7">
    <source>
        <dbReference type="PROSITE" id="PS50010"/>
    </source>
</evidence>
<reference evidence="9" key="1">
    <citation type="journal article" date="2004" name="Nature">
        <title>Genome duplication in the teleost fish Tetraodon nigroviridis reveals the early vertebrate proto-karyotype.</title>
        <authorList>
            <person name="Jaillon O."/>
            <person name="Aury J.-M."/>
            <person name="Brunet F."/>
            <person name="Petit J.-L."/>
            <person name="Stange-Thomann N."/>
            <person name="Mauceli E."/>
            <person name="Bouneau L."/>
            <person name="Fischer C."/>
            <person name="Ozouf-Costaz C."/>
            <person name="Bernot A."/>
            <person name="Nicaud S."/>
            <person name="Jaffe D."/>
            <person name="Fisher S."/>
            <person name="Lutfalla G."/>
            <person name="Dossat C."/>
            <person name="Segurens B."/>
            <person name="Dasilva C."/>
            <person name="Salanoubat M."/>
            <person name="Levy M."/>
            <person name="Boudet N."/>
            <person name="Castellano S."/>
            <person name="Anthouard V."/>
            <person name="Jubin C."/>
            <person name="Castelli V."/>
            <person name="Katinka M."/>
            <person name="Vacherie B."/>
            <person name="Biemont C."/>
            <person name="Skalli Z."/>
            <person name="Cattolico L."/>
            <person name="Poulain J."/>
            <person name="De Berardinis V."/>
            <person name="Cruaud C."/>
            <person name="Duprat S."/>
            <person name="Brottier P."/>
            <person name="Coutanceau J.-P."/>
            <person name="Gouzy J."/>
            <person name="Parra G."/>
            <person name="Lardier G."/>
            <person name="Chapple C."/>
            <person name="McKernan K.J."/>
            <person name="McEwan P."/>
            <person name="Bosak S."/>
            <person name="Kellis M."/>
            <person name="Volff J.-N."/>
            <person name="Guigo R."/>
            <person name="Zody M.C."/>
            <person name="Mesirov J."/>
            <person name="Lindblad-Toh K."/>
            <person name="Birren B."/>
            <person name="Nusbaum C."/>
            <person name="Kahn D."/>
            <person name="Robinson-Rechavi M."/>
            <person name="Laudet V."/>
            <person name="Schachter V."/>
            <person name="Quetier F."/>
            <person name="Saurin W."/>
            <person name="Scarpelli C."/>
            <person name="Wincker P."/>
            <person name="Lander E.S."/>
            <person name="Weissenbach J."/>
            <person name="Roest Crollius H."/>
        </authorList>
    </citation>
    <scope>NUCLEOTIDE SEQUENCE [LARGE SCALE GENOMIC DNA]</scope>
</reference>